<evidence type="ECO:0000313" key="1">
    <source>
        <dbReference type="EMBL" id="CAG8518187.1"/>
    </source>
</evidence>
<dbReference type="EMBL" id="CAJVPQ010000897">
    <property type="protein sequence ID" value="CAG8518187.1"/>
    <property type="molecule type" value="Genomic_DNA"/>
</dbReference>
<dbReference type="OrthoDB" id="2391221at2759"/>
<dbReference type="Pfam" id="PF04919">
    <property type="entry name" value="DUF655"/>
    <property type="match status" value="1"/>
</dbReference>
<dbReference type="Proteomes" id="UP000789570">
    <property type="component" value="Unassembled WGS sequence"/>
</dbReference>
<name>A0A9N9A4Z2_9GLOM</name>
<comment type="caution">
    <text evidence="1">The sequence shown here is derived from an EMBL/GenBank/DDBJ whole genome shotgun (WGS) entry which is preliminary data.</text>
</comment>
<dbReference type="InterPro" id="IPR007003">
    <property type="entry name" value="DUF655"/>
</dbReference>
<reference evidence="1" key="1">
    <citation type="submission" date="2021-06" db="EMBL/GenBank/DDBJ databases">
        <authorList>
            <person name="Kallberg Y."/>
            <person name="Tangrot J."/>
            <person name="Rosling A."/>
        </authorList>
    </citation>
    <scope>NUCLEOTIDE SEQUENCE</scope>
    <source>
        <strain evidence="1">UK204</strain>
    </source>
</reference>
<keyword evidence="2" id="KW-1185">Reference proteome</keyword>
<dbReference type="AlphaFoldDB" id="A0A9N9A4Z2"/>
<evidence type="ECO:0000313" key="2">
    <source>
        <dbReference type="Proteomes" id="UP000789570"/>
    </source>
</evidence>
<sequence>MWDIKFINHHLQLDKSSYQVDTSSTNSKDIIACELKLLISENAQIVYLMQEAHHMDDYNKERRKEASVDDYFIFIITKDCSSIKILNNSGIVDKNNWNDYFGFFSVRAYMYAEDVLDLNPASRVQLQIIDQIGERKANMILEERNKRKFKDLSDAEKRLPSIKKQLTHFKVSSLVM</sequence>
<accession>A0A9N9A4Z2</accession>
<dbReference type="Gene3D" id="1.10.150.280">
    <property type="entry name" value="AF1531-like domain"/>
    <property type="match status" value="1"/>
</dbReference>
<organism evidence="1 2">
    <name type="scientific">Funneliformis caledonium</name>
    <dbReference type="NCBI Taxonomy" id="1117310"/>
    <lineage>
        <taxon>Eukaryota</taxon>
        <taxon>Fungi</taxon>
        <taxon>Fungi incertae sedis</taxon>
        <taxon>Mucoromycota</taxon>
        <taxon>Glomeromycotina</taxon>
        <taxon>Glomeromycetes</taxon>
        <taxon>Glomerales</taxon>
        <taxon>Glomeraceae</taxon>
        <taxon>Funneliformis</taxon>
    </lineage>
</organism>
<proteinExistence type="predicted"/>
<protein>
    <submittedName>
        <fullName evidence="1">2750_t:CDS:1</fullName>
    </submittedName>
</protein>
<gene>
    <name evidence="1" type="ORF">FCALED_LOCUS4555</name>
</gene>
<dbReference type="SUPFAM" id="SSF160975">
    <property type="entry name" value="AF1531-like"/>
    <property type="match status" value="1"/>
</dbReference>